<protein>
    <submittedName>
        <fullName evidence="1">Uncharacterized protein</fullName>
    </submittedName>
</protein>
<gene>
    <name evidence="1" type="ORF">DPMN_146411</name>
</gene>
<dbReference type="Proteomes" id="UP000828390">
    <property type="component" value="Unassembled WGS sequence"/>
</dbReference>
<evidence type="ECO:0000313" key="1">
    <source>
        <dbReference type="EMBL" id="KAH3792910.1"/>
    </source>
</evidence>
<evidence type="ECO:0000313" key="2">
    <source>
        <dbReference type="Proteomes" id="UP000828390"/>
    </source>
</evidence>
<reference evidence="1" key="1">
    <citation type="journal article" date="2019" name="bioRxiv">
        <title>The Genome of the Zebra Mussel, Dreissena polymorpha: A Resource for Invasive Species Research.</title>
        <authorList>
            <person name="McCartney M.A."/>
            <person name="Auch B."/>
            <person name="Kono T."/>
            <person name="Mallez S."/>
            <person name="Zhang Y."/>
            <person name="Obille A."/>
            <person name="Becker A."/>
            <person name="Abrahante J.E."/>
            <person name="Garbe J."/>
            <person name="Badalamenti J.P."/>
            <person name="Herman A."/>
            <person name="Mangelson H."/>
            <person name="Liachko I."/>
            <person name="Sullivan S."/>
            <person name="Sone E.D."/>
            <person name="Koren S."/>
            <person name="Silverstein K.A.T."/>
            <person name="Beckman K.B."/>
            <person name="Gohl D.M."/>
        </authorList>
    </citation>
    <scope>NUCLEOTIDE SEQUENCE</scope>
    <source>
        <strain evidence="1">Duluth1</strain>
        <tissue evidence="1">Whole animal</tissue>
    </source>
</reference>
<sequence length="88" mass="9713">MYRSHVPEPDPLSSYFRYQHASLQSAAHSNTPFADLLDISTYGIFIAPCTLVNVYVFAAPPHLANASTTSIALSSFPNILMLHMLKCK</sequence>
<dbReference type="EMBL" id="JAIWYP010000007">
    <property type="protein sequence ID" value="KAH3792910.1"/>
    <property type="molecule type" value="Genomic_DNA"/>
</dbReference>
<organism evidence="1 2">
    <name type="scientific">Dreissena polymorpha</name>
    <name type="common">Zebra mussel</name>
    <name type="synonym">Mytilus polymorpha</name>
    <dbReference type="NCBI Taxonomy" id="45954"/>
    <lineage>
        <taxon>Eukaryota</taxon>
        <taxon>Metazoa</taxon>
        <taxon>Spiralia</taxon>
        <taxon>Lophotrochozoa</taxon>
        <taxon>Mollusca</taxon>
        <taxon>Bivalvia</taxon>
        <taxon>Autobranchia</taxon>
        <taxon>Heteroconchia</taxon>
        <taxon>Euheterodonta</taxon>
        <taxon>Imparidentia</taxon>
        <taxon>Neoheterodontei</taxon>
        <taxon>Myida</taxon>
        <taxon>Dreissenoidea</taxon>
        <taxon>Dreissenidae</taxon>
        <taxon>Dreissena</taxon>
    </lineage>
</organism>
<accession>A0A9D4F5V7</accession>
<comment type="caution">
    <text evidence="1">The sequence shown here is derived from an EMBL/GenBank/DDBJ whole genome shotgun (WGS) entry which is preliminary data.</text>
</comment>
<name>A0A9D4F5V7_DREPO</name>
<keyword evidence="2" id="KW-1185">Reference proteome</keyword>
<dbReference type="AlphaFoldDB" id="A0A9D4F5V7"/>
<proteinExistence type="predicted"/>
<reference evidence="1" key="2">
    <citation type="submission" date="2020-11" db="EMBL/GenBank/DDBJ databases">
        <authorList>
            <person name="McCartney M.A."/>
            <person name="Auch B."/>
            <person name="Kono T."/>
            <person name="Mallez S."/>
            <person name="Becker A."/>
            <person name="Gohl D.M."/>
            <person name="Silverstein K.A.T."/>
            <person name="Koren S."/>
            <person name="Bechman K.B."/>
            <person name="Herman A."/>
            <person name="Abrahante J.E."/>
            <person name="Garbe J."/>
        </authorList>
    </citation>
    <scope>NUCLEOTIDE SEQUENCE</scope>
    <source>
        <strain evidence="1">Duluth1</strain>
        <tissue evidence="1">Whole animal</tissue>
    </source>
</reference>